<proteinExistence type="predicted"/>
<accession>A0A7H1MAR6</accession>
<reference evidence="1" key="1">
    <citation type="submission" date="2024-06" db="EMBL/GenBank/DDBJ databases">
        <title>Complete Genome Sequence of mouse commensal type strain Neisseria musculi.</title>
        <authorList>
            <person name="Thapa E."/>
            <person name="Aluvathingal J."/>
            <person name="Nadendla S."/>
            <person name="Mehta A."/>
            <person name="Tettelin H."/>
            <person name="Weyand N.J."/>
        </authorList>
    </citation>
    <scope>NUCLEOTIDE SEQUENCE</scope>
    <source>
        <strain evidence="1">NW831</strain>
    </source>
</reference>
<evidence type="ECO:0000313" key="1">
    <source>
        <dbReference type="EMBL" id="QNT58731.1"/>
    </source>
</evidence>
<dbReference type="EMBL" id="CP060414">
    <property type="protein sequence ID" value="QNT58731.1"/>
    <property type="molecule type" value="Genomic_DNA"/>
</dbReference>
<dbReference type="Proteomes" id="UP000516412">
    <property type="component" value="Chromosome"/>
</dbReference>
<dbReference type="RefSeq" id="WP_186999981.1">
    <property type="nucleotide sequence ID" value="NZ_CP060414.2"/>
</dbReference>
<gene>
    <name evidence="1" type="ORF">H7A79_1622</name>
</gene>
<dbReference type="AlphaFoldDB" id="A0A7H1MAR6"/>
<dbReference type="InterPro" id="IPR014918">
    <property type="entry name" value="Phage_tail_3"/>
</dbReference>
<protein>
    <submittedName>
        <fullName evidence="1">Phage tail family protein</fullName>
    </submittedName>
</protein>
<dbReference type="InterPro" id="IPR023366">
    <property type="entry name" value="ATP_synth_asu-like_sf"/>
</dbReference>
<organism evidence="1 2">
    <name type="scientific">Neisseria musculi</name>
    <dbReference type="NCBI Taxonomy" id="1815583"/>
    <lineage>
        <taxon>Bacteria</taxon>
        <taxon>Pseudomonadati</taxon>
        <taxon>Pseudomonadota</taxon>
        <taxon>Betaproteobacteria</taxon>
        <taxon>Neisseriales</taxon>
        <taxon>Neisseriaceae</taxon>
        <taxon>Neisseria</taxon>
    </lineage>
</organism>
<dbReference type="Pfam" id="PF08813">
    <property type="entry name" value="Phage_tail_3"/>
    <property type="match status" value="1"/>
</dbReference>
<evidence type="ECO:0000313" key="2">
    <source>
        <dbReference type="Proteomes" id="UP000516412"/>
    </source>
</evidence>
<name>A0A7H1MAR6_9NEIS</name>
<sequence length="213" mass="22763">MALTLPNGSTVHIGSALDVEKTATAVTNAAEAVVTSTGHGLATGDYIVFDSGWSKLYGRVFRVTQTTADAFKLDGLNTTSTADYPAGAGGGKFRKVKTWTQLSQILEVSMSGGEQQYYNYGFLEDDFERQLPTVKTAMSFTFGVADDPTLPGYKAAVAAGESKVRTPMLIRLSNGGAIAYNGLFSVNKVPTLTRNEGMKINISYALDGEISRY</sequence>
<keyword evidence="2" id="KW-1185">Reference proteome</keyword>
<dbReference type="Gene3D" id="2.40.30.20">
    <property type="match status" value="1"/>
</dbReference>
<dbReference type="KEGG" id="nmus:H7A79_1622"/>